<dbReference type="Pfam" id="PF01764">
    <property type="entry name" value="Lipase_3"/>
    <property type="match status" value="1"/>
</dbReference>
<dbReference type="WBParaSite" id="ASIM_0000174001-mRNA-1">
    <property type="protein sequence ID" value="ASIM_0000174001-mRNA-1"/>
    <property type="gene ID" value="ASIM_0000174001"/>
</dbReference>
<sequence>MRAFCRGTHGFLQTIDECITTIFESKIELPGAGEVNKYFFEAFKSVWDGGISEDFLSLKKQHPSYELWVTGYSLGGSMASIASTYIVSSGLFKASKVKLITFGEPRTGDHEFATVHGQLLYYTYRVVHQNDLVPHVPIKNYRGYYHHLYELKVARYQALLTSSIADIIQVWYNNSMEIGDEFVVCSTAETESCSDSVKRKVSLKHHLTYFGERVTEFCL</sequence>
<gene>
    <name evidence="2" type="ORF">ASIM_LOCUS1615</name>
</gene>
<feature type="domain" description="Fungal lipase-type" evidence="1">
    <location>
        <begin position="5"/>
        <end position="139"/>
    </location>
</feature>
<dbReference type="InterPro" id="IPR029058">
    <property type="entry name" value="AB_hydrolase_fold"/>
</dbReference>
<name>A0A0M3J2I2_ANISI</name>
<reference evidence="2 3" key="2">
    <citation type="submission" date="2018-11" db="EMBL/GenBank/DDBJ databases">
        <authorList>
            <consortium name="Pathogen Informatics"/>
        </authorList>
    </citation>
    <scope>NUCLEOTIDE SEQUENCE [LARGE SCALE GENOMIC DNA]</scope>
</reference>
<protein>
    <submittedName>
        <fullName evidence="4">Lipase_3 domain-containing protein</fullName>
    </submittedName>
</protein>
<dbReference type="CDD" id="cd00519">
    <property type="entry name" value="Lipase_3"/>
    <property type="match status" value="1"/>
</dbReference>
<accession>A0A0M3J2I2</accession>
<dbReference type="GO" id="GO:0006629">
    <property type="term" value="P:lipid metabolic process"/>
    <property type="evidence" value="ECO:0007669"/>
    <property type="project" value="InterPro"/>
</dbReference>
<dbReference type="AlphaFoldDB" id="A0A0M3J2I2"/>
<evidence type="ECO:0000313" key="2">
    <source>
        <dbReference type="EMBL" id="VDK18967.1"/>
    </source>
</evidence>
<dbReference type="SUPFAM" id="SSF53474">
    <property type="entry name" value="alpha/beta-Hydrolases"/>
    <property type="match status" value="1"/>
</dbReference>
<dbReference type="EMBL" id="UYRR01001812">
    <property type="protein sequence ID" value="VDK18967.1"/>
    <property type="molecule type" value="Genomic_DNA"/>
</dbReference>
<proteinExistence type="predicted"/>
<reference evidence="4" key="1">
    <citation type="submission" date="2017-02" db="UniProtKB">
        <authorList>
            <consortium name="WormBaseParasite"/>
        </authorList>
    </citation>
    <scope>IDENTIFICATION</scope>
</reference>
<evidence type="ECO:0000313" key="3">
    <source>
        <dbReference type="Proteomes" id="UP000267096"/>
    </source>
</evidence>
<dbReference type="PANTHER" id="PTHR45908">
    <property type="entry name" value="PROTEIN CBG11750-RELATED"/>
    <property type="match status" value="1"/>
</dbReference>
<evidence type="ECO:0000259" key="1">
    <source>
        <dbReference type="Pfam" id="PF01764"/>
    </source>
</evidence>
<dbReference type="Proteomes" id="UP000267096">
    <property type="component" value="Unassembled WGS sequence"/>
</dbReference>
<dbReference type="OrthoDB" id="5866690at2759"/>
<organism evidence="4">
    <name type="scientific">Anisakis simplex</name>
    <name type="common">Herring worm</name>
    <dbReference type="NCBI Taxonomy" id="6269"/>
    <lineage>
        <taxon>Eukaryota</taxon>
        <taxon>Metazoa</taxon>
        <taxon>Ecdysozoa</taxon>
        <taxon>Nematoda</taxon>
        <taxon>Chromadorea</taxon>
        <taxon>Rhabditida</taxon>
        <taxon>Spirurina</taxon>
        <taxon>Ascaridomorpha</taxon>
        <taxon>Ascaridoidea</taxon>
        <taxon>Anisakidae</taxon>
        <taxon>Anisakis</taxon>
        <taxon>Anisakis simplex complex</taxon>
    </lineage>
</organism>
<evidence type="ECO:0000313" key="4">
    <source>
        <dbReference type="WBParaSite" id="ASIM_0000174001-mRNA-1"/>
    </source>
</evidence>
<keyword evidence="3" id="KW-1185">Reference proteome</keyword>
<dbReference type="InterPro" id="IPR002921">
    <property type="entry name" value="Fungal_lipase-type"/>
</dbReference>
<dbReference type="PANTHER" id="PTHR45908:SF8">
    <property type="entry name" value="FUNGAL LIPASE-LIKE DOMAIN-CONTAINING PROTEIN"/>
    <property type="match status" value="1"/>
</dbReference>
<dbReference type="Gene3D" id="3.40.50.1820">
    <property type="entry name" value="alpha/beta hydrolase"/>
    <property type="match status" value="1"/>
</dbReference>